<name>A0A6A6YEB1_9PEZI</name>
<dbReference type="Proteomes" id="UP000504636">
    <property type="component" value="Unplaced"/>
</dbReference>
<evidence type="ECO:0000313" key="2">
    <source>
        <dbReference type="EMBL" id="KAF2807156.1"/>
    </source>
</evidence>
<organism evidence="2">
    <name type="scientific">Mytilinidion resinicola</name>
    <dbReference type="NCBI Taxonomy" id="574789"/>
    <lineage>
        <taxon>Eukaryota</taxon>
        <taxon>Fungi</taxon>
        <taxon>Dikarya</taxon>
        <taxon>Ascomycota</taxon>
        <taxon>Pezizomycotina</taxon>
        <taxon>Dothideomycetes</taxon>
        <taxon>Pleosporomycetidae</taxon>
        <taxon>Mytilinidiales</taxon>
        <taxon>Mytilinidiaceae</taxon>
        <taxon>Mytilinidion</taxon>
    </lineage>
</organism>
<protein>
    <recommendedName>
        <fullName evidence="1">Heterokaryon incompatibility domain-containing protein</fullName>
    </recommendedName>
</protein>
<dbReference type="GeneID" id="54456685"/>
<evidence type="ECO:0000313" key="3">
    <source>
        <dbReference type="Proteomes" id="UP000504636"/>
    </source>
</evidence>
<evidence type="ECO:0000313" key="4">
    <source>
        <dbReference type="RefSeq" id="XP_033574120.1"/>
    </source>
</evidence>
<feature type="non-terminal residue" evidence="2">
    <location>
        <position position="1"/>
    </location>
</feature>
<accession>A0A6A6YEB1</accession>
<dbReference type="PANTHER" id="PTHR33112:SF12">
    <property type="entry name" value="HETEROKARYON INCOMPATIBILITY DOMAIN-CONTAINING PROTEIN"/>
    <property type="match status" value="1"/>
</dbReference>
<reference evidence="4" key="2">
    <citation type="submission" date="2020-04" db="EMBL/GenBank/DDBJ databases">
        <authorList>
            <consortium name="NCBI Genome Project"/>
        </authorList>
    </citation>
    <scope>NUCLEOTIDE SEQUENCE</scope>
    <source>
        <strain evidence="4">CBS 304.34</strain>
    </source>
</reference>
<reference evidence="4" key="3">
    <citation type="submission" date="2025-04" db="UniProtKB">
        <authorList>
            <consortium name="RefSeq"/>
        </authorList>
    </citation>
    <scope>IDENTIFICATION</scope>
    <source>
        <strain evidence="4">CBS 304.34</strain>
    </source>
</reference>
<feature type="domain" description="Heterokaryon incompatibility" evidence="1">
    <location>
        <begin position="21"/>
        <end position="68"/>
    </location>
</feature>
<evidence type="ECO:0000259" key="1">
    <source>
        <dbReference type="Pfam" id="PF06985"/>
    </source>
</evidence>
<dbReference type="EMBL" id="MU003705">
    <property type="protein sequence ID" value="KAF2807156.1"/>
    <property type="molecule type" value="Genomic_DNA"/>
</dbReference>
<keyword evidence="3" id="KW-1185">Reference proteome</keyword>
<dbReference type="OrthoDB" id="2958217at2759"/>
<proteinExistence type="predicted"/>
<dbReference type="Pfam" id="PF06985">
    <property type="entry name" value="HET"/>
    <property type="match status" value="1"/>
</dbReference>
<dbReference type="PANTHER" id="PTHR33112">
    <property type="entry name" value="DOMAIN PROTEIN, PUTATIVE-RELATED"/>
    <property type="match status" value="1"/>
</dbReference>
<gene>
    <name evidence="2 4" type="ORF">BDZ99DRAFT_392516</name>
</gene>
<sequence length="69" mass="7877">GNTGTVFQATKANFQELEVPGSFIRHWEALSMTVKDAILLTEKLEIPFLWVDRLCIVQDDENSMQHNIS</sequence>
<reference evidence="2 4" key="1">
    <citation type="journal article" date="2020" name="Stud. Mycol.">
        <title>101 Dothideomycetes genomes: a test case for predicting lifestyles and emergence of pathogens.</title>
        <authorList>
            <person name="Haridas S."/>
            <person name="Albert R."/>
            <person name="Binder M."/>
            <person name="Bloem J."/>
            <person name="Labutti K."/>
            <person name="Salamov A."/>
            <person name="Andreopoulos B."/>
            <person name="Baker S."/>
            <person name="Barry K."/>
            <person name="Bills G."/>
            <person name="Bluhm B."/>
            <person name="Cannon C."/>
            <person name="Castanera R."/>
            <person name="Culley D."/>
            <person name="Daum C."/>
            <person name="Ezra D."/>
            <person name="Gonzalez J."/>
            <person name="Henrissat B."/>
            <person name="Kuo A."/>
            <person name="Liang C."/>
            <person name="Lipzen A."/>
            <person name="Lutzoni F."/>
            <person name="Magnuson J."/>
            <person name="Mondo S."/>
            <person name="Nolan M."/>
            <person name="Ohm R."/>
            <person name="Pangilinan J."/>
            <person name="Park H.-J."/>
            <person name="Ramirez L."/>
            <person name="Alfaro M."/>
            <person name="Sun H."/>
            <person name="Tritt A."/>
            <person name="Yoshinaga Y."/>
            <person name="Zwiers L.-H."/>
            <person name="Turgeon B."/>
            <person name="Goodwin S."/>
            <person name="Spatafora J."/>
            <person name="Crous P."/>
            <person name="Grigoriev I."/>
        </authorList>
    </citation>
    <scope>NUCLEOTIDE SEQUENCE</scope>
    <source>
        <strain evidence="2 4">CBS 304.34</strain>
    </source>
</reference>
<dbReference type="AlphaFoldDB" id="A0A6A6YEB1"/>
<dbReference type="RefSeq" id="XP_033574120.1">
    <property type="nucleotide sequence ID" value="XM_033715792.1"/>
</dbReference>
<dbReference type="InterPro" id="IPR010730">
    <property type="entry name" value="HET"/>
</dbReference>